<organism evidence="2 3">
    <name type="scientific">Liparis tanakae</name>
    <name type="common">Tanaka's snailfish</name>
    <dbReference type="NCBI Taxonomy" id="230148"/>
    <lineage>
        <taxon>Eukaryota</taxon>
        <taxon>Metazoa</taxon>
        <taxon>Chordata</taxon>
        <taxon>Craniata</taxon>
        <taxon>Vertebrata</taxon>
        <taxon>Euteleostomi</taxon>
        <taxon>Actinopterygii</taxon>
        <taxon>Neopterygii</taxon>
        <taxon>Teleostei</taxon>
        <taxon>Neoteleostei</taxon>
        <taxon>Acanthomorphata</taxon>
        <taxon>Eupercaria</taxon>
        <taxon>Perciformes</taxon>
        <taxon>Cottioidei</taxon>
        <taxon>Cottales</taxon>
        <taxon>Liparidae</taxon>
        <taxon>Liparis</taxon>
    </lineage>
</organism>
<proteinExistence type="predicted"/>
<feature type="region of interest" description="Disordered" evidence="1">
    <location>
        <begin position="61"/>
        <end position="110"/>
    </location>
</feature>
<keyword evidence="3" id="KW-1185">Reference proteome</keyword>
<evidence type="ECO:0000256" key="1">
    <source>
        <dbReference type="SAM" id="MobiDB-lite"/>
    </source>
</evidence>
<dbReference type="Proteomes" id="UP000314294">
    <property type="component" value="Unassembled WGS sequence"/>
</dbReference>
<gene>
    <name evidence="2" type="ORF">EYF80_000596</name>
</gene>
<reference evidence="2 3" key="1">
    <citation type="submission" date="2019-03" db="EMBL/GenBank/DDBJ databases">
        <title>First draft genome of Liparis tanakae, snailfish: a comprehensive survey of snailfish specific genes.</title>
        <authorList>
            <person name="Kim W."/>
            <person name="Song I."/>
            <person name="Jeong J.-H."/>
            <person name="Kim D."/>
            <person name="Kim S."/>
            <person name="Ryu S."/>
            <person name="Song J.Y."/>
            <person name="Lee S.K."/>
        </authorList>
    </citation>
    <scope>NUCLEOTIDE SEQUENCE [LARGE SCALE GENOMIC DNA]</scope>
    <source>
        <tissue evidence="2">Muscle</tissue>
    </source>
</reference>
<evidence type="ECO:0000313" key="3">
    <source>
        <dbReference type="Proteomes" id="UP000314294"/>
    </source>
</evidence>
<protein>
    <submittedName>
        <fullName evidence="2">Uncharacterized protein</fullName>
    </submittedName>
</protein>
<dbReference type="EMBL" id="SRLO01000002">
    <property type="protein sequence ID" value="TNN89308.1"/>
    <property type="molecule type" value="Genomic_DNA"/>
</dbReference>
<comment type="caution">
    <text evidence="2">The sequence shown here is derived from an EMBL/GenBank/DDBJ whole genome shotgun (WGS) entry which is preliminary data.</text>
</comment>
<sequence>MSGRMWSVFFSRKSWGGSRDVFEAGAYLRVAVGEDQLVVDRHRFPLRERLDEQLLFDLRGKPTQVRADSHRQPSPKERTACITFSRSDSVARTSGGPTSKPSSRPVDFLV</sequence>
<name>A0A4Z2JI58_9TELE</name>
<feature type="compositionally biased region" description="Polar residues" evidence="1">
    <location>
        <begin position="82"/>
        <end position="102"/>
    </location>
</feature>
<evidence type="ECO:0000313" key="2">
    <source>
        <dbReference type="EMBL" id="TNN89308.1"/>
    </source>
</evidence>
<feature type="compositionally biased region" description="Basic and acidic residues" evidence="1">
    <location>
        <begin position="67"/>
        <end position="79"/>
    </location>
</feature>
<dbReference type="AlphaFoldDB" id="A0A4Z2JI58"/>
<accession>A0A4Z2JI58</accession>